<name>A0ABV1MZK4_9BACI</name>
<organism evidence="1 2">
    <name type="scientific">Lysinibacillus zambalensis</name>
    <dbReference type="NCBI Taxonomy" id="3160866"/>
    <lineage>
        <taxon>Bacteria</taxon>
        <taxon>Bacillati</taxon>
        <taxon>Bacillota</taxon>
        <taxon>Bacilli</taxon>
        <taxon>Bacillales</taxon>
        <taxon>Bacillaceae</taxon>
        <taxon>Lysinibacillus</taxon>
    </lineage>
</organism>
<dbReference type="Gene3D" id="2.30.110.40">
    <property type="entry name" value="Phage tail tube protein"/>
    <property type="match status" value="1"/>
</dbReference>
<evidence type="ECO:0000313" key="1">
    <source>
        <dbReference type="EMBL" id="MEQ6357886.1"/>
    </source>
</evidence>
<dbReference type="EMBL" id="JBEGDG010000038">
    <property type="protein sequence ID" value="MEQ6357886.1"/>
    <property type="molecule type" value="Genomic_DNA"/>
</dbReference>
<keyword evidence="2" id="KW-1185">Reference proteome</keyword>
<gene>
    <name evidence="1" type="ORF">ABNX05_25140</name>
</gene>
<comment type="caution">
    <text evidence="1">The sequence shown here is derived from an EMBL/GenBank/DDBJ whole genome shotgun (WGS) entry which is preliminary data.</text>
</comment>
<evidence type="ECO:0000313" key="2">
    <source>
        <dbReference type="Proteomes" id="UP001478862"/>
    </source>
</evidence>
<proteinExistence type="predicted"/>
<dbReference type="InterPro" id="IPR018989">
    <property type="entry name" value="DUF2001"/>
</dbReference>
<dbReference type="Proteomes" id="UP001478862">
    <property type="component" value="Unassembled WGS sequence"/>
</dbReference>
<sequence>MKPNEILIPLNLQYFGDTTMHARDAVSGAQGKAYVTIDGNRYQFAQLINIEARMDKEKTQVPIMGRTGKGNKATGWEGTGSATFHYNTSIFRKLLKRYKDTGEDIYFDIQLTNEDGSAKVGRQTTILIDCNMDGGIIAALDADAEYLEDEIDFTFEDWDMPEEFSMLQEML</sequence>
<dbReference type="SUPFAM" id="SSF69279">
    <property type="entry name" value="Phage tail proteins"/>
    <property type="match status" value="1"/>
</dbReference>
<dbReference type="RefSeq" id="WP_349662186.1">
    <property type="nucleotide sequence ID" value="NZ_JBEGDG010000038.1"/>
</dbReference>
<protein>
    <submittedName>
        <fullName evidence="1">Phage tail tube protein</fullName>
    </submittedName>
</protein>
<dbReference type="Pfam" id="PF09393">
    <property type="entry name" value="DUF2001"/>
    <property type="match status" value="1"/>
</dbReference>
<dbReference type="InterPro" id="IPR038628">
    <property type="entry name" value="XkdM-like_sf"/>
</dbReference>
<accession>A0ABV1MZK4</accession>
<reference evidence="1 2" key="1">
    <citation type="submission" date="2024-06" db="EMBL/GenBank/DDBJ databases">
        <title>Lysinibacillus zambalefons sp. nov., a Novel Firmicute Isolated from the Poon Bato Zambales Hyperalkaline Spring.</title>
        <authorList>
            <person name="Aja J.A."/>
            <person name="Lazaro J.E.H."/>
            <person name="Llorin L.D."/>
            <person name="Lim K.R."/>
            <person name="Teodosio J."/>
            <person name="Dalisay D.S."/>
        </authorList>
    </citation>
    <scope>NUCLEOTIDE SEQUENCE [LARGE SCALE GENOMIC DNA]</scope>
    <source>
        <strain evidence="1 2">M3</strain>
    </source>
</reference>